<evidence type="ECO:0000256" key="2">
    <source>
        <dbReference type="ARBA" id="ARBA00007555"/>
    </source>
</evidence>
<dbReference type="PANTHER" id="PTHR30462">
    <property type="entry name" value="INTERMEMBRANE TRANSPORT PROTEIN PQIB-RELATED"/>
    <property type="match status" value="1"/>
</dbReference>
<proteinExistence type="inferred from homology"/>
<keyword evidence="4" id="KW-0997">Cell inner membrane</keyword>
<accession>A0AAP4U0S7</accession>
<dbReference type="GO" id="GO:0005886">
    <property type="term" value="C:plasma membrane"/>
    <property type="evidence" value="ECO:0007669"/>
    <property type="project" value="UniProtKB-SubCell"/>
</dbReference>
<keyword evidence="3" id="KW-1003">Cell membrane</keyword>
<feature type="transmembrane region" description="Helical" evidence="9">
    <location>
        <begin position="79"/>
        <end position="106"/>
    </location>
</feature>
<comment type="caution">
    <text evidence="10">The sequence shown here is derived from an EMBL/GenBank/DDBJ whole genome shotgun (WGS) entry which is preliminary data.</text>
</comment>
<dbReference type="NCBIfam" id="TIGR00155">
    <property type="entry name" value="pqiA_fam"/>
    <property type="match status" value="1"/>
</dbReference>
<feature type="transmembrane region" description="Helical" evidence="9">
    <location>
        <begin position="384"/>
        <end position="408"/>
    </location>
</feature>
<evidence type="ECO:0000256" key="6">
    <source>
        <dbReference type="ARBA" id="ARBA00022989"/>
    </source>
</evidence>
<dbReference type="PANTHER" id="PTHR30462:SF3">
    <property type="entry name" value="INTERMEMBRANE TRANSPORT PROTEIN PQIA"/>
    <property type="match status" value="1"/>
</dbReference>
<evidence type="ECO:0000256" key="7">
    <source>
        <dbReference type="ARBA" id="ARBA00023136"/>
    </source>
</evidence>
<evidence type="ECO:0000256" key="1">
    <source>
        <dbReference type="ARBA" id="ARBA00004429"/>
    </source>
</evidence>
<dbReference type="AlphaFoldDB" id="A0AAP4U0S7"/>
<dbReference type="InterPro" id="IPR005219">
    <property type="entry name" value="PqiA-like_proteobact"/>
</dbReference>
<evidence type="ECO:0000256" key="9">
    <source>
        <dbReference type="SAM" id="Phobius"/>
    </source>
</evidence>
<protein>
    <submittedName>
        <fullName evidence="10">Paraquat-inducible protein A</fullName>
    </submittedName>
</protein>
<reference evidence="10" key="1">
    <citation type="submission" date="2023-07" db="EMBL/GenBank/DDBJ databases">
        <title>Genome content predicts the carbon catabolic preferences of heterotrophic bacteria.</title>
        <authorList>
            <person name="Gralka M."/>
        </authorList>
    </citation>
    <scope>NUCLEOTIDE SEQUENCE</scope>
    <source>
        <strain evidence="10">C2R13</strain>
    </source>
</reference>
<dbReference type="Proteomes" id="UP001170481">
    <property type="component" value="Unassembled WGS sequence"/>
</dbReference>
<evidence type="ECO:0000256" key="5">
    <source>
        <dbReference type="ARBA" id="ARBA00022692"/>
    </source>
</evidence>
<comment type="similarity">
    <text evidence="2">Belongs to the PqiA family.</text>
</comment>
<dbReference type="InterPro" id="IPR007498">
    <property type="entry name" value="PqiA-like"/>
</dbReference>
<evidence type="ECO:0000256" key="4">
    <source>
        <dbReference type="ARBA" id="ARBA00022519"/>
    </source>
</evidence>
<dbReference type="Pfam" id="PF04403">
    <property type="entry name" value="PqiA"/>
    <property type="match status" value="2"/>
</dbReference>
<keyword evidence="6 9" id="KW-1133">Transmembrane helix</keyword>
<dbReference type="InterPro" id="IPR051800">
    <property type="entry name" value="PqiA-PqiB_transport"/>
</dbReference>
<sequence length="500" mass="53747">MPRPLAALRRYTRRTFETRDPPQVFAPVTSGVSRRRMRACECCDLVVALPALKAGERARCPRCDHLFAQRHAHAVQRTLALAMACLVMLVLTLPFEFIAFATSGISASLSLIDTPAALTAESYPSLAVLLILTIVMLPALYLLGVIYTHAAIGLKLPLPGIRGIARTLSHLRPWMMADVFLVGVMVSLVKIAGMADISFGPSFWAFCAFALLMTKTLASIDGDRMWFALAGEPAAPSGTLPGIGAALQGLASCHSCGLINACGEREAHTHCRRCGDPVHQRKTQSLQRTWAWLIAAAILYIPANLFPIMTTVSLGENDPQTIAGGIVVLWSHGDWPIAMVIFIASILVPASKMIAIAWLCISAQRPEVQHARARVTLYRITEYVGRWSMVDVFVVALLAALIQLGALMSVHPGPAALSFACVVVLTMLSALSFDPRLVWDTETEKTMMANTLFGNLPLTPLTGAASLAASSQATPPFTTPFTTPNASRNPPSAAASQDDL</sequence>
<evidence type="ECO:0000313" key="10">
    <source>
        <dbReference type="EMBL" id="MDO6673650.1"/>
    </source>
</evidence>
<feature type="transmembrane region" description="Helical" evidence="9">
    <location>
        <begin position="201"/>
        <end position="218"/>
    </location>
</feature>
<comment type="subcellular location">
    <subcellularLocation>
        <location evidence="1">Cell inner membrane</location>
        <topology evidence="1">Multi-pass membrane protein</topology>
    </subcellularLocation>
</comment>
<dbReference type="RefSeq" id="WP_303595368.1">
    <property type="nucleotide sequence ID" value="NZ_JAUORK010000029.1"/>
</dbReference>
<evidence type="ECO:0000256" key="3">
    <source>
        <dbReference type="ARBA" id="ARBA00022475"/>
    </source>
</evidence>
<keyword evidence="7 9" id="KW-0472">Membrane</keyword>
<feature type="transmembrane region" description="Helical" evidence="9">
    <location>
        <begin position="175"/>
        <end position="195"/>
    </location>
</feature>
<feature type="transmembrane region" description="Helical" evidence="9">
    <location>
        <begin position="290"/>
        <end position="309"/>
    </location>
</feature>
<evidence type="ECO:0000313" key="11">
    <source>
        <dbReference type="Proteomes" id="UP001170481"/>
    </source>
</evidence>
<evidence type="ECO:0000256" key="8">
    <source>
        <dbReference type="SAM" id="MobiDB-lite"/>
    </source>
</evidence>
<name>A0AAP4U0S7_9GAMM</name>
<keyword evidence="5 9" id="KW-0812">Transmembrane</keyword>
<feature type="compositionally biased region" description="Low complexity" evidence="8">
    <location>
        <begin position="474"/>
        <end position="500"/>
    </location>
</feature>
<feature type="transmembrane region" description="Helical" evidence="9">
    <location>
        <begin position="126"/>
        <end position="154"/>
    </location>
</feature>
<gene>
    <name evidence="10" type="ORF">Q4535_16220</name>
</gene>
<feature type="transmembrane region" description="Helical" evidence="9">
    <location>
        <begin position="414"/>
        <end position="433"/>
    </location>
</feature>
<organism evidence="10 11">
    <name type="scientific">Cobetia amphilecti</name>
    <dbReference type="NCBI Taxonomy" id="1055104"/>
    <lineage>
        <taxon>Bacteria</taxon>
        <taxon>Pseudomonadati</taxon>
        <taxon>Pseudomonadota</taxon>
        <taxon>Gammaproteobacteria</taxon>
        <taxon>Oceanospirillales</taxon>
        <taxon>Halomonadaceae</taxon>
        <taxon>Cobetia</taxon>
    </lineage>
</organism>
<dbReference type="EMBL" id="JAUORK010000029">
    <property type="protein sequence ID" value="MDO6673650.1"/>
    <property type="molecule type" value="Genomic_DNA"/>
</dbReference>
<feature type="transmembrane region" description="Helical" evidence="9">
    <location>
        <begin position="337"/>
        <end position="363"/>
    </location>
</feature>
<feature type="region of interest" description="Disordered" evidence="8">
    <location>
        <begin position="471"/>
        <end position="500"/>
    </location>
</feature>